<gene>
    <name evidence="1" type="ORF">HMPREF0658_2188</name>
</gene>
<proteinExistence type="predicted"/>
<dbReference type="BioCyc" id="PMAR862515-HMP:GMOO-2220-MONOMER"/>
<dbReference type="AlphaFoldDB" id="E0NVI3"/>
<organism evidence="1 2">
    <name type="scientific">Hoylesella marshii DSM 16973 = JCM 13450</name>
    <dbReference type="NCBI Taxonomy" id="862515"/>
    <lineage>
        <taxon>Bacteria</taxon>
        <taxon>Pseudomonadati</taxon>
        <taxon>Bacteroidota</taxon>
        <taxon>Bacteroidia</taxon>
        <taxon>Bacteroidales</taxon>
        <taxon>Prevotellaceae</taxon>
        <taxon>Hoylesella</taxon>
    </lineage>
</organism>
<reference evidence="1" key="1">
    <citation type="submission" date="2010-07" db="EMBL/GenBank/DDBJ databases">
        <authorList>
            <person name="Muzny D."/>
            <person name="Qin X."/>
            <person name="Deng J."/>
            <person name="Jiang H."/>
            <person name="Liu Y."/>
            <person name="Qu J."/>
            <person name="Song X.-Z."/>
            <person name="Zhang L."/>
            <person name="Thornton R."/>
            <person name="Coyle M."/>
            <person name="Francisco L."/>
            <person name="Jackson L."/>
            <person name="Javaid M."/>
            <person name="Korchina V."/>
            <person name="Kovar C."/>
            <person name="Mata R."/>
            <person name="Mathew T."/>
            <person name="Ngo R."/>
            <person name="Nguyen L."/>
            <person name="Nguyen N."/>
            <person name="Okwuonu G."/>
            <person name="Ongeri F."/>
            <person name="Pham C."/>
            <person name="Simmons D."/>
            <person name="Wilczek-Boney K."/>
            <person name="Hale W."/>
            <person name="Jakkamsetti A."/>
            <person name="Pham P."/>
            <person name="Ruth R."/>
            <person name="San Lucas F."/>
            <person name="Warren J."/>
            <person name="Zhang J."/>
            <person name="Zhao Z."/>
            <person name="Zhou C."/>
            <person name="Zhu D."/>
            <person name="Lee S."/>
            <person name="Bess C."/>
            <person name="Blankenburg K."/>
            <person name="Forbes L."/>
            <person name="Fu Q."/>
            <person name="Gubbala S."/>
            <person name="Hirani K."/>
            <person name="Jayaseelan J.C."/>
            <person name="Lara F."/>
            <person name="Munidasa M."/>
            <person name="Palculict T."/>
            <person name="Patil S."/>
            <person name="Pu L.-L."/>
            <person name="Saada N."/>
            <person name="Tang L."/>
            <person name="Weissenberger G."/>
            <person name="Zhu Y."/>
            <person name="Hemphill L."/>
            <person name="Shang Y."/>
            <person name="Youmans B."/>
            <person name="Ayvaz T."/>
            <person name="Ross M."/>
            <person name="Santibanez J."/>
            <person name="Aqrawi P."/>
            <person name="Gross S."/>
            <person name="Joshi V."/>
            <person name="Fowler G."/>
            <person name="Nazareth L."/>
            <person name="Reid J."/>
            <person name="Worley K."/>
            <person name="Petrosino J."/>
            <person name="Highlander S."/>
            <person name="Gibbs R."/>
        </authorList>
    </citation>
    <scope>NUCLEOTIDE SEQUENCE [LARGE SCALE GENOMIC DNA]</scope>
    <source>
        <strain evidence="1">DSM 16973</strain>
    </source>
</reference>
<accession>E0NVI3</accession>
<keyword evidence="2" id="KW-1185">Reference proteome</keyword>
<sequence length="54" mass="6318">MQNNLYPIDYQKFASVPQATSLSWIERRSVMPLILRLATILLAFHSHKRKACYP</sequence>
<evidence type="ECO:0000313" key="2">
    <source>
        <dbReference type="Proteomes" id="UP000004394"/>
    </source>
</evidence>
<dbReference type="Proteomes" id="UP000004394">
    <property type="component" value="Unassembled WGS sequence"/>
</dbReference>
<evidence type="ECO:0000313" key="1">
    <source>
        <dbReference type="EMBL" id="EFM00917.1"/>
    </source>
</evidence>
<comment type="caution">
    <text evidence="1">The sequence shown here is derived from an EMBL/GenBank/DDBJ whole genome shotgun (WGS) entry which is preliminary data.</text>
</comment>
<protein>
    <submittedName>
        <fullName evidence="1">Uncharacterized protein</fullName>
    </submittedName>
</protein>
<dbReference type="EMBL" id="AEEI01000061">
    <property type="protein sequence ID" value="EFM00917.1"/>
    <property type="molecule type" value="Genomic_DNA"/>
</dbReference>
<name>E0NVI3_9BACT</name>
<dbReference type="HOGENOM" id="CLU_3046579_0_0_10"/>